<dbReference type="Proteomes" id="UP001596417">
    <property type="component" value="Unassembled WGS sequence"/>
</dbReference>
<accession>A0ABD5YSR5</accession>
<dbReference type="InterPro" id="IPR029058">
    <property type="entry name" value="AB_hydrolase_fold"/>
</dbReference>
<feature type="domain" description="AB hydrolase-1" evidence="8">
    <location>
        <begin position="89"/>
        <end position="353"/>
    </location>
</feature>
<comment type="caution">
    <text evidence="9">The sequence shown here is derived from an EMBL/GenBank/DDBJ whole genome shotgun (WGS) entry which is preliminary data.</text>
</comment>
<evidence type="ECO:0000256" key="3">
    <source>
        <dbReference type="ARBA" id="ARBA00022679"/>
    </source>
</evidence>
<proteinExistence type="predicted"/>
<dbReference type="InterPro" id="IPR000073">
    <property type="entry name" value="AB_hydrolase_1"/>
</dbReference>
<feature type="compositionally biased region" description="Polar residues" evidence="7">
    <location>
        <begin position="392"/>
        <end position="406"/>
    </location>
</feature>
<keyword evidence="5" id="KW-0012">Acyltransferase</keyword>
<dbReference type="PANTHER" id="PTHR36837:SF2">
    <property type="entry name" value="POLY(3-HYDROXYALKANOATE) POLYMERASE SUBUNIT PHAC"/>
    <property type="match status" value="1"/>
</dbReference>
<keyword evidence="4" id="KW-0583">PHB biosynthesis</keyword>
<dbReference type="Gene3D" id="3.40.50.1820">
    <property type="entry name" value="alpha/beta hydrolase"/>
    <property type="match status" value="1"/>
</dbReference>
<reference evidence="9 10" key="1">
    <citation type="journal article" date="2019" name="Int. J. Syst. Evol. Microbiol.">
        <title>The Global Catalogue of Microorganisms (GCM) 10K type strain sequencing project: providing services to taxonomists for standard genome sequencing and annotation.</title>
        <authorList>
            <consortium name="The Broad Institute Genomics Platform"/>
            <consortium name="The Broad Institute Genome Sequencing Center for Infectious Disease"/>
            <person name="Wu L."/>
            <person name="Ma J."/>
        </authorList>
    </citation>
    <scope>NUCLEOTIDE SEQUENCE [LARGE SCALE GENOMIC DNA]</scope>
    <source>
        <strain evidence="9 10">RDMS1</strain>
    </source>
</reference>
<protein>
    <recommendedName>
        <fullName evidence="2">Poly(3-hydroxyalkanoate) polymerase subunit PhaC</fullName>
    </recommendedName>
    <alternativeName>
        <fullName evidence="6">PHB synthase subunit PhaC</fullName>
    </alternativeName>
</protein>
<keyword evidence="3" id="KW-0808">Transferase</keyword>
<evidence type="ECO:0000313" key="10">
    <source>
        <dbReference type="Proteomes" id="UP001596417"/>
    </source>
</evidence>
<dbReference type="Gene3D" id="1.10.150.20">
    <property type="entry name" value="5' to 3' exonuclease, C-terminal subdomain"/>
    <property type="match status" value="1"/>
</dbReference>
<evidence type="ECO:0000256" key="2">
    <source>
        <dbReference type="ARBA" id="ARBA00019065"/>
    </source>
</evidence>
<organism evidence="9 10">
    <name type="scientific">Halocatena marina</name>
    <dbReference type="NCBI Taxonomy" id="2934937"/>
    <lineage>
        <taxon>Archaea</taxon>
        <taxon>Methanobacteriati</taxon>
        <taxon>Methanobacteriota</taxon>
        <taxon>Stenosarchaea group</taxon>
        <taxon>Halobacteria</taxon>
        <taxon>Halobacteriales</taxon>
        <taxon>Natronomonadaceae</taxon>
        <taxon>Halocatena</taxon>
    </lineage>
</organism>
<evidence type="ECO:0000256" key="5">
    <source>
        <dbReference type="ARBA" id="ARBA00023315"/>
    </source>
</evidence>
<dbReference type="Pfam" id="PF14520">
    <property type="entry name" value="HHH_5"/>
    <property type="match status" value="1"/>
</dbReference>
<name>A0ABD5YSR5_9EURY</name>
<dbReference type="RefSeq" id="WP_278002479.1">
    <property type="nucleotide sequence ID" value="NZ_CP109979.1"/>
</dbReference>
<dbReference type="SUPFAM" id="SSF47794">
    <property type="entry name" value="Rad51 N-terminal domain-like"/>
    <property type="match status" value="1"/>
</dbReference>
<feature type="region of interest" description="Disordered" evidence="7">
    <location>
        <begin position="383"/>
        <end position="452"/>
    </location>
</feature>
<dbReference type="EMBL" id="JBHTAX010000001">
    <property type="protein sequence ID" value="MFC7191044.1"/>
    <property type="molecule type" value="Genomic_DNA"/>
</dbReference>
<dbReference type="SUPFAM" id="SSF53474">
    <property type="entry name" value="alpha/beta-Hydrolases"/>
    <property type="match status" value="1"/>
</dbReference>
<evidence type="ECO:0000313" key="9">
    <source>
        <dbReference type="EMBL" id="MFC7191044.1"/>
    </source>
</evidence>
<dbReference type="AlphaFoldDB" id="A0ABD5YSR5"/>
<dbReference type="InterPro" id="IPR010125">
    <property type="entry name" value="PHA_synth_III_C"/>
</dbReference>
<gene>
    <name evidence="9" type="primary">phaC</name>
    <name evidence="9" type="ORF">ACFQL7_15265</name>
</gene>
<dbReference type="InterPro" id="IPR051321">
    <property type="entry name" value="PHA/PHB_synthase"/>
</dbReference>
<comment type="pathway">
    <text evidence="1">Biopolymer metabolism; poly-(R)-3-hydroxybutanoate biosynthesis.</text>
</comment>
<evidence type="ECO:0000259" key="8">
    <source>
        <dbReference type="Pfam" id="PF00561"/>
    </source>
</evidence>
<dbReference type="GO" id="GO:0016746">
    <property type="term" value="F:acyltransferase activity"/>
    <property type="evidence" value="ECO:0007669"/>
    <property type="project" value="UniProtKB-KW"/>
</dbReference>
<evidence type="ECO:0000256" key="1">
    <source>
        <dbReference type="ARBA" id="ARBA00004683"/>
    </source>
</evidence>
<dbReference type="NCBIfam" id="TIGR01836">
    <property type="entry name" value="PHA_synth_III_C"/>
    <property type="match status" value="1"/>
</dbReference>
<sequence>MAPNSQRKRKDDINYSPSLMNPFTLALNTQREVLNETSESLSKLPVVAERLDQTASVEVGQTPSEVVYTENKLELLHYESQTSEQNDVPILIIYALINKPFILDLQPDRSVVRRLLEEGHDVYLIDWNEPSRLDSVLTLDDYVNRYIQNCVKEICRRSGRDSINILGYCMGGTMSAMYAALHPEKVNALGLMAAGLCFEDTGGILELWGDEEYYDPNDLTETFGNVPAEMLDVGFALMDPISNFISKYVRLYDNLENEDFVKNFARMERWLSDGIDVAGETYVQFLQDIYQENKLYKNEMYIGDKHVDLREIDMPLLQIVGEYDHLIPSESSKPFNDAIGSEDVRTIEYPTGHIGLSVSSSSHEEVWPEVADWFHERSSDAVENDDDDAFESSHTGASGSEATNGEDSGVAVRDSTTGVDTGSGDENSDSEIGDDSHTPNKSELTADVESVDGIGPTYAMRLREAGIETVDDLATTTTDTVAETAQVSTTRAESWLDQI</sequence>
<evidence type="ECO:0000256" key="7">
    <source>
        <dbReference type="SAM" id="MobiDB-lite"/>
    </source>
</evidence>
<keyword evidence="10" id="KW-1185">Reference proteome</keyword>
<dbReference type="InterPro" id="IPR010995">
    <property type="entry name" value="DNA_repair_Rad51/TF_NusA_a-hlx"/>
</dbReference>
<dbReference type="Pfam" id="PF00561">
    <property type="entry name" value="Abhydrolase_1"/>
    <property type="match status" value="1"/>
</dbReference>
<evidence type="ECO:0000256" key="6">
    <source>
        <dbReference type="ARBA" id="ARBA00033356"/>
    </source>
</evidence>
<evidence type="ECO:0000256" key="4">
    <source>
        <dbReference type="ARBA" id="ARBA00022752"/>
    </source>
</evidence>
<dbReference type="PANTHER" id="PTHR36837">
    <property type="entry name" value="POLY(3-HYDROXYALKANOATE) POLYMERASE SUBUNIT PHAC"/>
    <property type="match status" value="1"/>
</dbReference>
<dbReference type="GO" id="GO:0042619">
    <property type="term" value="P:poly-hydroxybutyrate biosynthetic process"/>
    <property type="evidence" value="ECO:0007669"/>
    <property type="project" value="UniProtKB-KW"/>
</dbReference>
<dbReference type="GeneID" id="76200725"/>